<comment type="caution">
    <text evidence="1">The sequence shown here is derived from an EMBL/GenBank/DDBJ whole genome shotgun (WGS) entry which is preliminary data.</text>
</comment>
<protein>
    <submittedName>
        <fullName evidence="1">Uncharacterized protein</fullName>
    </submittedName>
</protein>
<proteinExistence type="predicted"/>
<dbReference type="EMBL" id="CAJJDO010000011">
    <property type="protein sequence ID" value="CAD8142604.1"/>
    <property type="molecule type" value="Genomic_DNA"/>
</dbReference>
<evidence type="ECO:0000313" key="2">
    <source>
        <dbReference type="Proteomes" id="UP000689195"/>
    </source>
</evidence>
<sequence>MKFRNYKVKIESYITRKNIEIIHNQWNSQKKDKREEQKYLIRCQISIKKRENKKLQRKSRRRMKKDERIIIQILDNMISQNKKQQICNVILNQITQQQQSFQLKMRLLLKLFNFKLEQHEYFRKSKIIFKSHILQEQ</sequence>
<accession>A0A8S1SVA7</accession>
<dbReference type="AlphaFoldDB" id="A0A8S1SVA7"/>
<keyword evidence="2" id="KW-1185">Reference proteome</keyword>
<reference evidence="1" key="1">
    <citation type="submission" date="2021-01" db="EMBL/GenBank/DDBJ databases">
        <authorList>
            <consortium name="Genoscope - CEA"/>
            <person name="William W."/>
        </authorList>
    </citation>
    <scope>NUCLEOTIDE SEQUENCE</scope>
</reference>
<organism evidence="1 2">
    <name type="scientific">Paramecium pentaurelia</name>
    <dbReference type="NCBI Taxonomy" id="43138"/>
    <lineage>
        <taxon>Eukaryota</taxon>
        <taxon>Sar</taxon>
        <taxon>Alveolata</taxon>
        <taxon>Ciliophora</taxon>
        <taxon>Intramacronucleata</taxon>
        <taxon>Oligohymenophorea</taxon>
        <taxon>Peniculida</taxon>
        <taxon>Parameciidae</taxon>
        <taxon>Paramecium</taxon>
    </lineage>
</organism>
<evidence type="ECO:0000313" key="1">
    <source>
        <dbReference type="EMBL" id="CAD8142604.1"/>
    </source>
</evidence>
<gene>
    <name evidence="1" type="ORF">PPENT_87.1.T0110245</name>
</gene>
<dbReference type="Proteomes" id="UP000689195">
    <property type="component" value="Unassembled WGS sequence"/>
</dbReference>
<name>A0A8S1SVA7_9CILI</name>